<evidence type="ECO:0000313" key="2">
    <source>
        <dbReference type="EMBL" id="KAH7946581.1"/>
    </source>
</evidence>
<dbReference type="AlphaFoldDB" id="A0A9D4PKK9"/>
<organism evidence="2 3">
    <name type="scientific">Rhipicephalus sanguineus</name>
    <name type="common">Brown dog tick</name>
    <name type="synonym">Ixodes sanguineus</name>
    <dbReference type="NCBI Taxonomy" id="34632"/>
    <lineage>
        <taxon>Eukaryota</taxon>
        <taxon>Metazoa</taxon>
        <taxon>Ecdysozoa</taxon>
        <taxon>Arthropoda</taxon>
        <taxon>Chelicerata</taxon>
        <taxon>Arachnida</taxon>
        <taxon>Acari</taxon>
        <taxon>Parasitiformes</taxon>
        <taxon>Ixodida</taxon>
        <taxon>Ixodoidea</taxon>
        <taxon>Ixodidae</taxon>
        <taxon>Rhipicephalinae</taxon>
        <taxon>Rhipicephalus</taxon>
        <taxon>Rhipicephalus</taxon>
    </lineage>
</organism>
<dbReference type="Proteomes" id="UP000821837">
    <property type="component" value="Chromosome 6"/>
</dbReference>
<proteinExistence type="predicted"/>
<keyword evidence="3" id="KW-1185">Reference proteome</keyword>
<dbReference type="Gene3D" id="3.60.10.10">
    <property type="entry name" value="Endonuclease/exonuclease/phosphatase"/>
    <property type="match status" value="1"/>
</dbReference>
<comment type="caution">
    <text evidence="2">The sequence shown here is derived from an EMBL/GenBank/DDBJ whole genome shotgun (WGS) entry which is preliminary data.</text>
</comment>
<reference evidence="2" key="2">
    <citation type="submission" date="2021-09" db="EMBL/GenBank/DDBJ databases">
        <authorList>
            <person name="Jia N."/>
            <person name="Wang J."/>
            <person name="Shi W."/>
            <person name="Du L."/>
            <person name="Sun Y."/>
            <person name="Zhan W."/>
            <person name="Jiang J."/>
            <person name="Wang Q."/>
            <person name="Zhang B."/>
            <person name="Ji P."/>
            <person name="Sakyi L.B."/>
            <person name="Cui X."/>
            <person name="Yuan T."/>
            <person name="Jiang B."/>
            <person name="Yang W."/>
            <person name="Lam T.T.-Y."/>
            <person name="Chang Q."/>
            <person name="Ding S."/>
            <person name="Wang X."/>
            <person name="Zhu J."/>
            <person name="Ruan X."/>
            <person name="Zhao L."/>
            <person name="Wei J."/>
            <person name="Que T."/>
            <person name="Du C."/>
            <person name="Cheng J."/>
            <person name="Dai P."/>
            <person name="Han X."/>
            <person name="Huang E."/>
            <person name="Gao Y."/>
            <person name="Liu J."/>
            <person name="Shao H."/>
            <person name="Ye R."/>
            <person name="Li L."/>
            <person name="Wei W."/>
            <person name="Wang X."/>
            <person name="Wang C."/>
            <person name="Huo Q."/>
            <person name="Li W."/>
            <person name="Guo W."/>
            <person name="Chen H."/>
            <person name="Chen S."/>
            <person name="Zhou L."/>
            <person name="Zhou L."/>
            <person name="Ni X."/>
            <person name="Tian J."/>
            <person name="Zhou Y."/>
            <person name="Sheng Y."/>
            <person name="Liu T."/>
            <person name="Pan Y."/>
            <person name="Xia L."/>
            <person name="Li J."/>
            <person name="Zhao F."/>
            <person name="Cao W."/>
        </authorList>
    </citation>
    <scope>NUCLEOTIDE SEQUENCE</scope>
    <source>
        <strain evidence="2">Rsan-2018</strain>
        <tissue evidence="2">Larvae</tissue>
    </source>
</reference>
<dbReference type="EMBL" id="JABSTV010001252">
    <property type="protein sequence ID" value="KAH7946581.1"/>
    <property type="molecule type" value="Genomic_DNA"/>
</dbReference>
<dbReference type="InterPro" id="IPR036691">
    <property type="entry name" value="Endo/exonu/phosph_ase_sf"/>
</dbReference>
<gene>
    <name evidence="2" type="ORF">HPB52_001616</name>
</gene>
<accession>A0A9D4PKK9</accession>
<evidence type="ECO:0000256" key="1">
    <source>
        <dbReference type="SAM" id="MobiDB-lite"/>
    </source>
</evidence>
<name>A0A9D4PKK9_RHISA</name>
<dbReference type="VEuPathDB" id="VectorBase:RSAN_049188"/>
<dbReference type="SUPFAM" id="SSF56219">
    <property type="entry name" value="DNase I-like"/>
    <property type="match status" value="1"/>
</dbReference>
<sequence>MGNDSALPVGAPPSFPRPLQPSGRNDPAANHACQPDPPVMISYRRRRRRHYERNSNITINVGFLNLNGARKASKWAELYTAMSSEAITVFAVAETHLRNLEEPPVQSGWQWAGCNRTGESRRGGGVGVIWGNGSTWVPMAGSCEEHMWISGSIVGIPVLVGVVYLTVVRGQHDGNDRVIQCIIEDVKRWTPQYEILLLGDFNGHIQCIDGYQNRNGELMIRCTRELSLEVVSLRADCEGEFTWCARNSRTTIDYALVSSKLGAHIAQMHIDEDGHFSLGSDDNRLRLSFSASAWRHREVERRDPARRYRPTRSYETVAEQFEQSEMRNRATTYDAFIEAMRHIMRQHEVRTSSRGGTQRKPWWDQEVKQALEARRRANRTHRRAVKLSSAEDCRSAWEEYLRCKHYMQEVVQRKIAEHNHRQLQTITRVGRDRGRRFWSYVRTLEHKPSRHDLRDETTGLAVTDLPRHLTRHVQAVYDQPTGASLEKPAANHPAPSSSPTDLPWHVVVADLALLKKSSCSSQL</sequence>
<protein>
    <recommendedName>
        <fullName evidence="4">Endonuclease/exonuclease/phosphatase domain-containing protein</fullName>
    </recommendedName>
</protein>
<feature type="region of interest" description="Disordered" evidence="1">
    <location>
        <begin position="1"/>
        <end position="38"/>
    </location>
</feature>
<feature type="compositionally biased region" description="Pro residues" evidence="1">
    <location>
        <begin position="10"/>
        <end position="19"/>
    </location>
</feature>
<reference evidence="2" key="1">
    <citation type="journal article" date="2020" name="Cell">
        <title>Large-Scale Comparative Analyses of Tick Genomes Elucidate Their Genetic Diversity and Vector Capacities.</title>
        <authorList>
            <consortium name="Tick Genome and Microbiome Consortium (TIGMIC)"/>
            <person name="Jia N."/>
            <person name="Wang J."/>
            <person name="Shi W."/>
            <person name="Du L."/>
            <person name="Sun Y."/>
            <person name="Zhan W."/>
            <person name="Jiang J.F."/>
            <person name="Wang Q."/>
            <person name="Zhang B."/>
            <person name="Ji P."/>
            <person name="Bell-Sakyi L."/>
            <person name="Cui X.M."/>
            <person name="Yuan T.T."/>
            <person name="Jiang B.G."/>
            <person name="Yang W.F."/>
            <person name="Lam T.T."/>
            <person name="Chang Q.C."/>
            <person name="Ding S.J."/>
            <person name="Wang X.J."/>
            <person name="Zhu J.G."/>
            <person name="Ruan X.D."/>
            <person name="Zhao L."/>
            <person name="Wei J.T."/>
            <person name="Ye R.Z."/>
            <person name="Que T.C."/>
            <person name="Du C.H."/>
            <person name="Zhou Y.H."/>
            <person name="Cheng J.X."/>
            <person name="Dai P.F."/>
            <person name="Guo W.B."/>
            <person name="Han X.H."/>
            <person name="Huang E.J."/>
            <person name="Li L.F."/>
            <person name="Wei W."/>
            <person name="Gao Y.C."/>
            <person name="Liu J.Z."/>
            <person name="Shao H.Z."/>
            <person name="Wang X."/>
            <person name="Wang C.C."/>
            <person name="Yang T.C."/>
            <person name="Huo Q.B."/>
            <person name="Li W."/>
            <person name="Chen H.Y."/>
            <person name="Chen S.E."/>
            <person name="Zhou L.G."/>
            <person name="Ni X.B."/>
            <person name="Tian J.H."/>
            <person name="Sheng Y."/>
            <person name="Liu T."/>
            <person name="Pan Y.S."/>
            <person name="Xia L.Y."/>
            <person name="Li J."/>
            <person name="Zhao F."/>
            <person name="Cao W.C."/>
        </authorList>
    </citation>
    <scope>NUCLEOTIDE SEQUENCE</scope>
    <source>
        <strain evidence="2">Rsan-2018</strain>
    </source>
</reference>
<evidence type="ECO:0008006" key="4">
    <source>
        <dbReference type="Google" id="ProtNLM"/>
    </source>
</evidence>
<evidence type="ECO:0000313" key="3">
    <source>
        <dbReference type="Proteomes" id="UP000821837"/>
    </source>
</evidence>